<dbReference type="OrthoDB" id="5985829at2759"/>
<feature type="compositionally biased region" description="Pro residues" evidence="1">
    <location>
        <begin position="1"/>
        <end position="10"/>
    </location>
</feature>
<evidence type="ECO:0000256" key="1">
    <source>
        <dbReference type="SAM" id="MobiDB-lite"/>
    </source>
</evidence>
<protein>
    <submittedName>
        <fullName evidence="2">Uncharacterized protein</fullName>
    </submittedName>
</protein>
<dbReference type="Proteomes" id="UP000507470">
    <property type="component" value="Unassembled WGS sequence"/>
</dbReference>
<feature type="region of interest" description="Disordered" evidence="1">
    <location>
        <begin position="1"/>
        <end position="84"/>
    </location>
</feature>
<dbReference type="PANTHER" id="PTHR31751:SF42">
    <property type="entry name" value="PROTEIN CBG10204"/>
    <property type="match status" value="1"/>
</dbReference>
<gene>
    <name evidence="2" type="ORF">MCOR_50298</name>
</gene>
<evidence type="ECO:0000313" key="3">
    <source>
        <dbReference type="Proteomes" id="UP000507470"/>
    </source>
</evidence>
<reference evidence="2 3" key="1">
    <citation type="submission" date="2020-06" db="EMBL/GenBank/DDBJ databases">
        <authorList>
            <person name="Li R."/>
            <person name="Bekaert M."/>
        </authorList>
    </citation>
    <scope>NUCLEOTIDE SEQUENCE [LARGE SCALE GENOMIC DNA]</scope>
    <source>
        <strain evidence="3">wild</strain>
    </source>
</reference>
<accession>A0A6J8EDY0</accession>
<dbReference type="PANTHER" id="PTHR31751">
    <property type="entry name" value="SI:CH211-108C17.2-RELATED-RELATED"/>
    <property type="match status" value="1"/>
</dbReference>
<feature type="compositionally biased region" description="Acidic residues" evidence="1">
    <location>
        <begin position="49"/>
        <end position="84"/>
    </location>
</feature>
<proteinExistence type="predicted"/>
<evidence type="ECO:0000313" key="2">
    <source>
        <dbReference type="EMBL" id="CAC5417815.1"/>
    </source>
</evidence>
<feature type="compositionally biased region" description="Basic residues" evidence="1">
    <location>
        <begin position="17"/>
        <end position="33"/>
    </location>
</feature>
<sequence length="476" mass="53845">MPMETPPPKPSTSIKMVNKKLQVKLHPQRRTSRTRCNQTDSKITGEADNPSDSDDDKAEPEDSDDSDYNPTDDEMSSDDDLDTESEMNYKLNSKATPDEEKQFMMSESALAELLSVCRYCSGEAVALIKNTRGSMVVINTVWLNGHVSIWKSQSSHNILPWDNLMTAIAILCCGSNSSKVLQMFRHLNIQTISSRTYNRLQTLYVSPSAIMAWDAEQTALLTDLYDKEVIAGGDARCDSPGYSAKYGLYTIMDLETSKILDFQFVQCHEVKGSAHMELEGLKRSIRYLEDTMHLKIKDLVTDRHSSIKKFMRTEQGRTNHLFDVWHVAKGISKKLEAAAKKSGSEPVHRSVPYKRLKDIVESRYLLVDVPKLSPVYQTYSCEVFHSLLNHFCPKSTHFFYPTKISRLSIAALHYDESSGRQQATSKTGEQRFSMCYPKATKGTEAVVKPKKTAPTFGKYLNNIEDNLTAPDMHLYI</sequence>
<dbReference type="AlphaFoldDB" id="A0A6J8EDY0"/>
<keyword evidence="3" id="KW-1185">Reference proteome</keyword>
<name>A0A6J8EDY0_MYTCO</name>
<dbReference type="EMBL" id="CACVKT020008819">
    <property type="protein sequence ID" value="CAC5417815.1"/>
    <property type="molecule type" value="Genomic_DNA"/>
</dbReference>
<organism evidence="2 3">
    <name type="scientific">Mytilus coruscus</name>
    <name type="common">Sea mussel</name>
    <dbReference type="NCBI Taxonomy" id="42192"/>
    <lineage>
        <taxon>Eukaryota</taxon>
        <taxon>Metazoa</taxon>
        <taxon>Spiralia</taxon>
        <taxon>Lophotrochozoa</taxon>
        <taxon>Mollusca</taxon>
        <taxon>Bivalvia</taxon>
        <taxon>Autobranchia</taxon>
        <taxon>Pteriomorphia</taxon>
        <taxon>Mytilida</taxon>
        <taxon>Mytiloidea</taxon>
        <taxon>Mytilidae</taxon>
        <taxon>Mytilinae</taxon>
        <taxon>Mytilus</taxon>
    </lineage>
</organism>